<evidence type="ECO:0000256" key="4">
    <source>
        <dbReference type="ARBA" id="ARBA00011643"/>
    </source>
</evidence>
<evidence type="ECO:0000256" key="8">
    <source>
        <dbReference type="ARBA" id="ARBA00022679"/>
    </source>
</evidence>
<evidence type="ECO:0000256" key="14">
    <source>
        <dbReference type="ARBA" id="ARBA00022927"/>
    </source>
</evidence>
<dbReference type="Gene3D" id="2.40.40.20">
    <property type="match status" value="1"/>
</dbReference>
<dbReference type="Proteomes" id="UP001175271">
    <property type="component" value="Unassembled WGS sequence"/>
</dbReference>
<feature type="region of interest" description="Disordered" evidence="20">
    <location>
        <begin position="953"/>
        <end position="1001"/>
    </location>
</feature>
<evidence type="ECO:0000256" key="19">
    <source>
        <dbReference type="PROSITE-ProRule" id="PRU10141"/>
    </source>
</evidence>
<dbReference type="PROSITE" id="PS00108">
    <property type="entry name" value="PROTEIN_KINASE_ST"/>
    <property type="match status" value="1"/>
</dbReference>
<dbReference type="InterPro" id="IPR027417">
    <property type="entry name" value="P-loop_NTPase"/>
</dbReference>
<dbReference type="InterPro" id="IPR039812">
    <property type="entry name" value="Vesicle-fus_ATPase"/>
</dbReference>
<evidence type="ECO:0000256" key="20">
    <source>
        <dbReference type="SAM" id="MobiDB-lite"/>
    </source>
</evidence>
<dbReference type="FunFam" id="3.40.50.300:FF:000187">
    <property type="entry name" value="Vesicular-fusion ATPase SEC18"/>
    <property type="match status" value="1"/>
</dbReference>
<keyword evidence="8" id="KW-0808">Transferase</keyword>
<feature type="region of interest" description="Disordered" evidence="20">
    <location>
        <begin position="1"/>
        <end position="41"/>
    </location>
</feature>
<dbReference type="GO" id="GO:0043001">
    <property type="term" value="P:Golgi to plasma membrane protein transport"/>
    <property type="evidence" value="ECO:0007669"/>
    <property type="project" value="TreeGrafter"/>
</dbReference>
<reference evidence="22" key="1">
    <citation type="submission" date="2023-06" db="EMBL/GenBank/DDBJ databases">
        <title>Genomic analysis of the entomopathogenic nematode Steinernema hermaphroditum.</title>
        <authorList>
            <person name="Schwarz E.M."/>
            <person name="Heppert J.K."/>
            <person name="Baniya A."/>
            <person name="Schwartz H.T."/>
            <person name="Tan C.-H."/>
            <person name="Antoshechkin I."/>
            <person name="Sternberg P.W."/>
            <person name="Goodrich-Blair H."/>
            <person name="Dillman A.R."/>
        </authorList>
    </citation>
    <scope>NUCLEOTIDE SEQUENCE</scope>
    <source>
        <strain evidence="22">PS9179</strain>
        <tissue evidence="22">Whole animal</tissue>
    </source>
</reference>
<dbReference type="GO" id="GO:0006891">
    <property type="term" value="P:intra-Golgi vesicle-mediated transport"/>
    <property type="evidence" value="ECO:0007669"/>
    <property type="project" value="TreeGrafter"/>
</dbReference>
<dbReference type="FunFam" id="2.40.40.20:FF:000012">
    <property type="entry name" value="Vesicle-fusing ATPase protein"/>
    <property type="match status" value="1"/>
</dbReference>
<keyword evidence="13" id="KW-0931">ER-Golgi transport</keyword>
<dbReference type="GO" id="GO:0005524">
    <property type="term" value="F:ATP binding"/>
    <property type="evidence" value="ECO:0007669"/>
    <property type="project" value="UniProtKB-UniRule"/>
</dbReference>
<dbReference type="InterPro" id="IPR000719">
    <property type="entry name" value="Prot_kinase_dom"/>
</dbReference>
<comment type="caution">
    <text evidence="22">The sequence shown here is derived from an EMBL/GenBank/DDBJ whole genome shotgun (WGS) entry which is preliminary data.</text>
</comment>
<keyword evidence="6" id="KW-0963">Cytoplasm</keyword>
<evidence type="ECO:0000256" key="12">
    <source>
        <dbReference type="ARBA" id="ARBA00022840"/>
    </source>
</evidence>
<name>A0AA39IJF3_9BILA</name>
<evidence type="ECO:0000256" key="18">
    <source>
        <dbReference type="ARBA" id="ARBA00056429"/>
    </source>
</evidence>
<feature type="region of interest" description="Disordered" evidence="20">
    <location>
        <begin position="859"/>
        <end position="915"/>
    </location>
</feature>
<evidence type="ECO:0000256" key="11">
    <source>
        <dbReference type="ARBA" id="ARBA00022777"/>
    </source>
</evidence>
<dbReference type="Gene3D" id="3.30.200.20">
    <property type="entry name" value="Phosphorylase Kinase, domain 1"/>
    <property type="match status" value="1"/>
</dbReference>
<keyword evidence="10 19" id="KW-0547">Nucleotide-binding</keyword>
<keyword evidence="14" id="KW-0653">Protein transport</keyword>
<feature type="compositionally biased region" description="Low complexity" evidence="20">
    <location>
        <begin position="953"/>
        <end position="965"/>
    </location>
</feature>
<sequence length="1329" mass="148254">MFARSGLAKSHPSRAAEKAVPVNHTKSTADQARVTAPFQDCPSPTRSVASWLAPGSEQNEDCNRENVRESRTEIQTFKRDMSLLKVSKCPTDELAITNCAVVNRADFDASRVKHVEIKHVVSGPPHSYIFTIKNHPNVNPGEIAFSTPQRGWAALSLAQQVRVLPYTFSSDEYIATITIIVDFRLKKQVVTEPFDSDNMAKEFSMQFSGQAFTVNQSLVFKYFDPKTQKDAILSATVKEMQGTDINSLANDSGGKSGMEKISQGCLLSNAPVIFEKAEGSQMNLIGKSKGKTAHRALINPDWNFQKMGIGGLDKEFSTIFRRAFASRLFPPEFIEQLGMKHVRGILLFGPPGTGKTLIARQIGKMLNAREPKIVNGPEILNKYVGESEGNIRKLFAEAEEEWKRCGGNSALHMIIFDEIDAICKQRGSMAGSSGVNDTVVNQLLSKMDGVEQLNNILVIGMTNRRDMIDEALLRPGRMEVQMEISLPDEDGRMQILKIHTERMREFGLLDRTVDLRSIAKRTPNFSGAEIEGLVRAAESSAMNRMVKTGSSVSVDNDAHEKLRVTCEDFDYAIENEVKPAFGQIDEHLDRFEESGFYYWGNEISRIVENAKLYTPKDESQYTIPLQCVLFLGAIGSGTSTIASKVAKESDVPFVRLCSAADMAGCTEAAKCMKIRNIFEDAYKSPKSVIVVDDLEGLIDYTPIGPRFSQLILGTLTQLMKRKPPKGHQLTVLATSSEKNFVDLFRLREKFSKAFEVPSLDKVEYILSVAEESAILSEAELEEFRVKLLSTNDKYCVGMKQLMKSLCMSRYVTPESIVDYVIENLRRLWISQLEREPPQGLRPSCSVSVLNQQKLHVVRSSKSSENLHRVSASLASPQKKSRFALRRTRGQKGKATSPVKTKEAPPTASSRLPVDSSMVQSWHSSASSSTAAASSRPSSVLQYFFRASRSRSIATNNNNSTSPSQNGAQPCCSSSISTGDFAEKVPRRRRPRSAHFDPNTLVHMPPKELPAVQDVDALYKRLEKLGEGSYAMVYKSENRQDGSIVALKEIKLQEQEGLPFTAIREASLLRTLRHANIVKLHDILHGPNSLVFVFEYMKTDLSKYLEGFPHGLNAFQLELFLFQLLRGLAFCHERKILHRDLKPQNLLLSERGDLKLADFGLARAKSVPCRTFSHEVVTLWYRPPDVLLGSTNYSTSLDMWGVGCIFAEMCTGMPLFPGSKEVLDQLDRIFGVRGVPDLQKWPRCTELPHFLPNVFPPYREIAWDNVHSDLSRLGTGKALLSLFLQLDPDDRISASAAMMHPYFANLPSDIHLLPPTASVFSIPLTRRAHP</sequence>
<dbReference type="InterPro" id="IPR029067">
    <property type="entry name" value="CDC48_domain_2-like_sf"/>
</dbReference>
<dbReference type="Gene3D" id="3.10.330.10">
    <property type="match status" value="1"/>
</dbReference>
<dbReference type="Gene3D" id="3.40.50.300">
    <property type="entry name" value="P-loop containing nucleotide triphosphate hydrolases"/>
    <property type="match status" value="2"/>
</dbReference>
<dbReference type="Pfam" id="PF00069">
    <property type="entry name" value="Pkinase"/>
    <property type="match status" value="1"/>
</dbReference>
<dbReference type="InterPro" id="IPR041569">
    <property type="entry name" value="AAA_lid_3"/>
</dbReference>
<evidence type="ECO:0000256" key="1">
    <source>
        <dbReference type="ARBA" id="ARBA00004496"/>
    </source>
</evidence>
<dbReference type="SUPFAM" id="SSF56112">
    <property type="entry name" value="Protein kinase-like (PK-like)"/>
    <property type="match status" value="1"/>
</dbReference>
<evidence type="ECO:0000313" key="22">
    <source>
        <dbReference type="EMBL" id="KAK0425423.1"/>
    </source>
</evidence>
<dbReference type="PROSITE" id="PS00674">
    <property type="entry name" value="AAA"/>
    <property type="match status" value="1"/>
</dbReference>
<dbReference type="PROSITE" id="PS00107">
    <property type="entry name" value="PROTEIN_KINASE_ATP"/>
    <property type="match status" value="1"/>
</dbReference>
<organism evidence="22 23">
    <name type="scientific">Steinernema hermaphroditum</name>
    <dbReference type="NCBI Taxonomy" id="289476"/>
    <lineage>
        <taxon>Eukaryota</taxon>
        <taxon>Metazoa</taxon>
        <taxon>Ecdysozoa</taxon>
        <taxon>Nematoda</taxon>
        <taxon>Chromadorea</taxon>
        <taxon>Rhabditida</taxon>
        <taxon>Tylenchina</taxon>
        <taxon>Panagrolaimomorpha</taxon>
        <taxon>Strongyloidoidea</taxon>
        <taxon>Steinernematidae</taxon>
        <taxon>Steinernema</taxon>
    </lineage>
</organism>
<comment type="similarity">
    <text evidence="3">Belongs to the AAA ATPase family.</text>
</comment>
<comment type="subunit">
    <text evidence="4">Homohexamer.</text>
</comment>
<evidence type="ECO:0000256" key="13">
    <source>
        <dbReference type="ARBA" id="ARBA00022892"/>
    </source>
</evidence>
<dbReference type="InterPro" id="IPR003338">
    <property type="entry name" value="CDC4_N-term_subdom"/>
</dbReference>
<accession>A0AA39IJF3</accession>
<dbReference type="InterPro" id="IPR008271">
    <property type="entry name" value="Ser/Thr_kinase_AS"/>
</dbReference>
<dbReference type="Pfam" id="PF00004">
    <property type="entry name" value="AAA"/>
    <property type="match status" value="2"/>
</dbReference>
<dbReference type="SUPFAM" id="SSF50692">
    <property type="entry name" value="ADC-like"/>
    <property type="match status" value="1"/>
</dbReference>
<dbReference type="GO" id="GO:0005795">
    <property type="term" value="C:Golgi stack"/>
    <property type="evidence" value="ECO:0007669"/>
    <property type="project" value="TreeGrafter"/>
</dbReference>
<dbReference type="EMBL" id="JAUCMV010000001">
    <property type="protein sequence ID" value="KAK0425423.1"/>
    <property type="molecule type" value="Genomic_DNA"/>
</dbReference>
<dbReference type="PANTHER" id="PTHR23078:SF3">
    <property type="entry name" value="VESICLE-FUSING ATPASE"/>
    <property type="match status" value="1"/>
</dbReference>
<evidence type="ECO:0000256" key="3">
    <source>
        <dbReference type="ARBA" id="ARBA00006914"/>
    </source>
</evidence>
<dbReference type="Gene3D" id="1.10.510.10">
    <property type="entry name" value="Transferase(Phosphotransferase) domain 1"/>
    <property type="match status" value="1"/>
</dbReference>
<keyword evidence="23" id="KW-1185">Reference proteome</keyword>
<dbReference type="SUPFAM" id="SSF54585">
    <property type="entry name" value="Cdc48 domain 2-like"/>
    <property type="match status" value="1"/>
</dbReference>
<dbReference type="Gene3D" id="1.10.8.60">
    <property type="match status" value="1"/>
</dbReference>
<evidence type="ECO:0000256" key="15">
    <source>
        <dbReference type="ARBA" id="ARBA00047811"/>
    </source>
</evidence>
<dbReference type="CDD" id="cd00009">
    <property type="entry name" value="AAA"/>
    <property type="match status" value="1"/>
</dbReference>
<feature type="compositionally biased region" description="Polar residues" evidence="20">
    <location>
        <begin position="966"/>
        <end position="977"/>
    </location>
</feature>
<keyword evidence="9" id="KW-0677">Repeat</keyword>
<dbReference type="SMART" id="SM01073">
    <property type="entry name" value="CDC48_N"/>
    <property type="match status" value="1"/>
</dbReference>
<dbReference type="Pfam" id="PF17862">
    <property type="entry name" value="AAA_lid_3"/>
    <property type="match status" value="1"/>
</dbReference>
<dbReference type="SMART" id="SM00220">
    <property type="entry name" value="S_TKc"/>
    <property type="match status" value="1"/>
</dbReference>
<feature type="compositionally biased region" description="Basic residues" evidence="20">
    <location>
        <begin position="878"/>
        <end position="891"/>
    </location>
</feature>
<dbReference type="GO" id="GO:0004693">
    <property type="term" value="F:cyclin-dependent protein serine/threonine kinase activity"/>
    <property type="evidence" value="ECO:0007669"/>
    <property type="project" value="UniProtKB-EC"/>
</dbReference>
<evidence type="ECO:0000313" key="23">
    <source>
        <dbReference type="Proteomes" id="UP001175271"/>
    </source>
</evidence>
<dbReference type="CDD" id="cd19504">
    <property type="entry name" value="RecA-like_NSF-SEC18_r1-like"/>
    <property type="match status" value="1"/>
</dbReference>
<dbReference type="GO" id="GO:0016887">
    <property type="term" value="F:ATP hydrolysis activity"/>
    <property type="evidence" value="ECO:0007669"/>
    <property type="project" value="InterPro"/>
</dbReference>
<evidence type="ECO:0000259" key="21">
    <source>
        <dbReference type="PROSITE" id="PS50011"/>
    </source>
</evidence>
<protein>
    <recommendedName>
        <fullName evidence="21">Protein kinase domain-containing protein</fullName>
    </recommendedName>
</protein>
<dbReference type="Pfam" id="PF02359">
    <property type="entry name" value="CDC48_N"/>
    <property type="match status" value="1"/>
</dbReference>
<evidence type="ECO:0000256" key="2">
    <source>
        <dbReference type="ARBA" id="ARBA00006485"/>
    </source>
</evidence>
<dbReference type="GO" id="GO:0035494">
    <property type="term" value="P:SNARE complex disassembly"/>
    <property type="evidence" value="ECO:0007669"/>
    <property type="project" value="InterPro"/>
</dbReference>
<proteinExistence type="inferred from homology"/>
<dbReference type="SUPFAM" id="SSF52540">
    <property type="entry name" value="P-loop containing nucleoside triphosphate hydrolases"/>
    <property type="match status" value="2"/>
</dbReference>
<dbReference type="FunFam" id="1.10.8.60:FF:000026">
    <property type="entry name" value="vesicle-fusing ATPase isoform X1"/>
    <property type="match status" value="1"/>
</dbReference>
<comment type="function">
    <text evidence="18">Required for vesicle-mediated transport. Catalyzes the fusion of transport vesicles within the Golgi cisternae. Is also required for transport from the endoplasmic reticulum to the Golgi stack. Seems to function as a fusion protein required for the delivery of cargo proteins to all compartments of the Golgi stack independent of vesicle origin.</text>
</comment>
<dbReference type="PANTHER" id="PTHR23078">
    <property type="entry name" value="VESICULAR-FUSION PROTEIN NSF"/>
    <property type="match status" value="1"/>
</dbReference>
<comment type="similarity">
    <text evidence="2">Belongs to the protein kinase superfamily. CMGC Ser/Thr protein kinase family. CDC2/CDKX subfamily.</text>
</comment>
<evidence type="ECO:0000256" key="10">
    <source>
        <dbReference type="ARBA" id="ARBA00022741"/>
    </source>
</evidence>
<keyword evidence="11" id="KW-0418">Kinase</keyword>
<dbReference type="PROSITE" id="PS50011">
    <property type="entry name" value="PROTEIN_KINASE_DOM"/>
    <property type="match status" value="1"/>
</dbReference>
<feature type="binding site" evidence="19">
    <location>
        <position position="1047"/>
    </location>
    <ligand>
        <name>ATP</name>
        <dbReference type="ChEBI" id="CHEBI:30616"/>
    </ligand>
</feature>
<dbReference type="FunFam" id="1.10.510.10:FF:000624">
    <property type="entry name" value="Mitogen-activated protein kinase"/>
    <property type="match status" value="1"/>
</dbReference>
<evidence type="ECO:0000256" key="5">
    <source>
        <dbReference type="ARBA" id="ARBA00022448"/>
    </source>
</evidence>
<evidence type="ECO:0000256" key="7">
    <source>
        <dbReference type="ARBA" id="ARBA00022527"/>
    </source>
</evidence>
<evidence type="ECO:0000256" key="9">
    <source>
        <dbReference type="ARBA" id="ARBA00022737"/>
    </source>
</evidence>
<dbReference type="InterPro" id="IPR003593">
    <property type="entry name" value="AAA+_ATPase"/>
</dbReference>
<evidence type="ECO:0000256" key="16">
    <source>
        <dbReference type="ARBA" id="ARBA00048367"/>
    </source>
</evidence>
<dbReference type="FunFam" id="3.30.200.20:FF:000124">
    <property type="entry name" value="Cyclin-dependent kinase 4"/>
    <property type="match status" value="1"/>
</dbReference>
<dbReference type="InterPro" id="IPR017441">
    <property type="entry name" value="Protein_kinase_ATP_BS"/>
</dbReference>
<comment type="catalytic activity">
    <reaction evidence="15">
        <text>L-threonyl-[protein] + ATP = O-phospho-L-threonyl-[protein] + ADP + H(+)</text>
        <dbReference type="Rhea" id="RHEA:46608"/>
        <dbReference type="Rhea" id="RHEA-COMP:11060"/>
        <dbReference type="Rhea" id="RHEA-COMP:11605"/>
        <dbReference type="ChEBI" id="CHEBI:15378"/>
        <dbReference type="ChEBI" id="CHEBI:30013"/>
        <dbReference type="ChEBI" id="CHEBI:30616"/>
        <dbReference type="ChEBI" id="CHEBI:61977"/>
        <dbReference type="ChEBI" id="CHEBI:456216"/>
        <dbReference type="EC" id="2.7.11.22"/>
    </reaction>
</comment>
<dbReference type="InterPro" id="IPR011009">
    <property type="entry name" value="Kinase-like_dom_sf"/>
</dbReference>
<gene>
    <name evidence="22" type="ORF">QR680_009192</name>
</gene>
<evidence type="ECO:0000256" key="17">
    <source>
        <dbReference type="ARBA" id="ARBA00048883"/>
    </source>
</evidence>
<dbReference type="FunFam" id="3.40.50.300:FF:000166">
    <property type="entry name" value="vesicle-fusing ATPase isoform X1"/>
    <property type="match status" value="1"/>
</dbReference>
<keyword evidence="12 19" id="KW-0067">ATP-binding</keyword>
<dbReference type="InterPro" id="IPR003960">
    <property type="entry name" value="ATPase_AAA_CS"/>
</dbReference>
<dbReference type="InterPro" id="IPR003959">
    <property type="entry name" value="ATPase_AAA_core"/>
</dbReference>
<comment type="catalytic activity">
    <reaction evidence="16">
        <text>L-seryl-[protein] + ATP = O-phospho-L-seryl-[protein] + ADP + H(+)</text>
        <dbReference type="Rhea" id="RHEA:17989"/>
        <dbReference type="Rhea" id="RHEA-COMP:9863"/>
        <dbReference type="Rhea" id="RHEA-COMP:11604"/>
        <dbReference type="ChEBI" id="CHEBI:15378"/>
        <dbReference type="ChEBI" id="CHEBI:29999"/>
        <dbReference type="ChEBI" id="CHEBI:30616"/>
        <dbReference type="ChEBI" id="CHEBI:83421"/>
        <dbReference type="ChEBI" id="CHEBI:456216"/>
        <dbReference type="EC" id="2.7.11.22"/>
    </reaction>
</comment>
<comment type="subcellular location">
    <subcellularLocation>
        <location evidence="1">Cytoplasm</location>
    </subcellularLocation>
</comment>
<feature type="domain" description="Protein kinase" evidence="21">
    <location>
        <begin position="1018"/>
        <end position="1302"/>
    </location>
</feature>
<evidence type="ECO:0000256" key="6">
    <source>
        <dbReference type="ARBA" id="ARBA00022490"/>
    </source>
</evidence>
<keyword evidence="5" id="KW-0813">Transport</keyword>
<dbReference type="InterPro" id="IPR009010">
    <property type="entry name" value="Asp_de-COase-like_dom_sf"/>
</dbReference>
<dbReference type="SMART" id="SM00382">
    <property type="entry name" value="AAA"/>
    <property type="match status" value="2"/>
</dbReference>
<keyword evidence="7" id="KW-0723">Serine/threonine-protein kinase</keyword>
<comment type="catalytic activity">
    <reaction evidence="17">
        <text>ATP + H2O = ADP + phosphate + H(+)</text>
        <dbReference type="Rhea" id="RHEA:13065"/>
        <dbReference type="ChEBI" id="CHEBI:15377"/>
        <dbReference type="ChEBI" id="CHEBI:15378"/>
        <dbReference type="ChEBI" id="CHEBI:30616"/>
        <dbReference type="ChEBI" id="CHEBI:43474"/>
        <dbReference type="ChEBI" id="CHEBI:456216"/>
        <dbReference type="EC" id="3.6.4.6"/>
    </reaction>
</comment>